<dbReference type="RefSeq" id="WP_145358008.1">
    <property type="nucleotide sequence ID" value="NZ_CP036265.1"/>
</dbReference>
<comment type="similarity">
    <text evidence="1">Belongs to the proline racemase family.</text>
</comment>
<dbReference type="OrthoDB" id="181267at2"/>
<keyword evidence="3" id="KW-1185">Reference proteome</keyword>
<dbReference type="GO" id="GO:0047580">
    <property type="term" value="F:4-hydroxyproline epimerase activity"/>
    <property type="evidence" value="ECO:0007669"/>
    <property type="project" value="UniProtKB-EC"/>
</dbReference>
<dbReference type="Proteomes" id="UP000318741">
    <property type="component" value="Chromosome"/>
</dbReference>
<dbReference type="InterPro" id="IPR008794">
    <property type="entry name" value="Pro_racemase_fam"/>
</dbReference>
<dbReference type="PIRSF" id="PIRSF029792">
    <property type="entry name" value="Pro_racemase"/>
    <property type="match status" value="1"/>
</dbReference>
<proteinExistence type="inferred from homology"/>
<dbReference type="KEGG" id="acaf:CA12_12710"/>
<keyword evidence="2" id="KW-0413">Isomerase</keyword>
<dbReference type="SUPFAM" id="SSF54506">
    <property type="entry name" value="Diaminopimelate epimerase-like"/>
    <property type="match status" value="1"/>
</dbReference>
<sequence length="331" mass="34099">MTAFPLPRTLAVVDTHTAGEPTRVLLDLDGARFPTLATGAAVERRARFAAEFDALRKAVVEEPRGHEAVVGAVVLPPAEAGSVAAVVFFNNRGPLGMCGHGTAGVAVALAHAGAIDPGTHRLDTPAGPVPFTLHDDRRTVTLTNVPSFRYASGVEVDVGRGGRSQLVVGDVAWGGNWFFLADAAGRALEPGNLGSLLHATKRIKAMLAEQGVTGADGAEIDHVELCGPPADPANSGRNFVLCPGGAYDRSPCGTGTSAKLACLAADGKLAPGEVWRQESVIGSLFEASYQPGPPTADGTPTVRPALTATAFVTGENLLHFDAADPFRGGFV</sequence>
<evidence type="ECO:0000256" key="1">
    <source>
        <dbReference type="ARBA" id="ARBA00007529"/>
    </source>
</evidence>
<accession>A0A517P745</accession>
<dbReference type="Gene3D" id="3.10.310.10">
    <property type="entry name" value="Diaminopimelate Epimerase, Chain A, domain 1"/>
    <property type="match status" value="2"/>
</dbReference>
<name>A0A517P745_9PLAN</name>
<gene>
    <name evidence="2" type="ORF">CA12_12710</name>
</gene>
<protein>
    <submittedName>
        <fullName evidence="2">4-hydroxyproline epimerase</fullName>
        <ecNumber evidence="2">5.1.1.8</ecNumber>
    </submittedName>
</protein>
<dbReference type="PANTHER" id="PTHR33442">
    <property type="entry name" value="TRANS-3-HYDROXY-L-PROLINE DEHYDRATASE"/>
    <property type="match status" value="1"/>
</dbReference>
<dbReference type="EC" id="5.1.1.8" evidence="2"/>
<dbReference type="AlphaFoldDB" id="A0A517P745"/>
<dbReference type="SFLD" id="SFLDS00028">
    <property type="entry name" value="Proline_Racemase"/>
    <property type="match status" value="1"/>
</dbReference>
<dbReference type="Pfam" id="PF05544">
    <property type="entry name" value="Pro_racemase"/>
    <property type="match status" value="1"/>
</dbReference>
<reference evidence="2 3" key="1">
    <citation type="submission" date="2019-02" db="EMBL/GenBank/DDBJ databases">
        <title>Deep-cultivation of Planctomycetes and their phenomic and genomic characterization uncovers novel biology.</title>
        <authorList>
            <person name="Wiegand S."/>
            <person name="Jogler M."/>
            <person name="Boedeker C."/>
            <person name="Pinto D."/>
            <person name="Vollmers J."/>
            <person name="Rivas-Marin E."/>
            <person name="Kohn T."/>
            <person name="Peeters S.H."/>
            <person name="Heuer A."/>
            <person name="Rast P."/>
            <person name="Oberbeckmann S."/>
            <person name="Bunk B."/>
            <person name="Jeske O."/>
            <person name="Meyerdierks A."/>
            <person name="Storesund J.E."/>
            <person name="Kallscheuer N."/>
            <person name="Luecker S."/>
            <person name="Lage O.M."/>
            <person name="Pohl T."/>
            <person name="Merkel B.J."/>
            <person name="Hornburger P."/>
            <person name="Mueller R.-W."/>
            <person name="Bruemmer F."/>
            <person name="Labrenz M."/>
            <person name="Spormann A.M."/>
            <person name="Op den Camp H."/>
            <person name="Overmann J."/>
            <person name="Amann R."/>
            <person name="Jetten M.S.M."/>
            <person name="Mascher T."/>
            <person name="Medema M.H."/>
            <person name="Devos D.P."/>
            <person name="Kaster A.-K."/>
            <person name="Ovreas L."/>
            <person name="Rohde M."/>
            <person name="Galperin M.Y."/>
            <person name="Jogler C."/>
        </authorList>
    </citation>
    <scope>NUCLEOTIDE SEQUENCE [LARGE SCALE GENOMIC DNA]</scope>
    <source>
        <strain evidence="2 3">CA12</strain>
    </source>
</reference>
<evidence type="ECO:0000313" key="2">
    <source>
        <dbReference type="EMBL" id="QDT15190.1"/>
    </source>
</evidence>
<evidence type="ECO:0000313" key="3">
    <source>
        <dbReference type="Proteomes" id="UP000318741"/>
    </source>
</evidence>
<organism evidence="2 3">
    <name type="scientific">Alienimonas californiensis</name>
    <dbReference type="NCBI Taxonomy" id="2527989"/>
    <lineage>
        <taxon>Bacteria</taxon>
        <taxon>Pseudomonadati</taxon>
        <taxon>Planctomycetota</taxon>
        <taxon>Planctomycetia</taxon>
        <taxon>Planctomycetales</taxon>
        <taxon>Planctomycetaceae</taxon>
        <taxon>Alienimonas</taxon>
    </lineage>
</organism>
<dbReference type="PANTHER" id="PTHR33442:SF1">
    <property type="entry name" value="TRANS-3-HYDROXY-L-PROLINE DEHYDRATASE"/>
    <property type="match status" value="1"/>
</dbReference>
<dbReference type="EMBL" id="CP036265">
    <property type="protein sequence ID" value="QDT15190.1"/>
    <property type="molecule type" value="Genomic_DNA"/>
</dbReference>